<evidence type="ECO:0000259" key="2">
    <source>
        <dbReference type="Pfam" id="PF17733"/>
    </source>
</evidence>
<keyword evidence="4" id="KW-1185">Reference proteome</keyword>
<accession>A0ABY7FUP8</accession>
<feature type="region of interest" description="Disordered" evidence="1">
    <location>
        <begin position="73"/>
        <end position="97"/>
    </location>
</feature>
<proteinExistence type="predicted"/>
<protein>
    <recommendedName>
        <fullName evidence="2">Peroxisomal membrane protein PEX14-like KPWE domain-containing protein</fullName>
    </recommendedName>
</protein>
<sequence length="149" mass="17017">MQSDPTIMKAAVGDTTLTQDNKVSNQDNTSDALFEKLYHYDFHENKKFMDENWNQSIIRTSYKTCMEENTSLADVTKPKTNDTSSNKEDIEGEVMEPKHPENFLELVEMIQKGIKLPGTEELDIQPLNVEPTPSDKLPPAKPWEVDLQT</sequence>
<reference evidence="3" key="1">
    <citation type="submission" date="2022-11" db="EMBL/GenBank/DDBJ databases">
        <title>Centuries of genome instability and evolution in soft-shell clam transmissible cancer (bioRxiv).</title>
        <authorList>
            <person name="Hart S.F.M."/>
            <person name="Yonemitsu M.A."/>
            <person name="Giersch R.M."/>
            <person name="Beal B.F."/>
            <person name="Arriagada G."/>
            <person name="Davis B.W."/>
            <person name="Ostrander E.A."/>
            <person name="Goff S.P."/>
            <person name="Metzger M.J."/>
        </authorList>
    </citation>
    <scope>NUCLEOTIDE SEQUENCE</scope>
    <source>
        <strain evidence="3">MELC-2E11</strain>
        <tissue evidence="3">Siphon/mantle</tissue>
    </source>
</reference>
<gene>
    <name evidence="3" type="ORF">MAR_038258</name>
</gene>
<feature type="region of interest" description="Disordered" evidence="1">
    <location>
        <begin position="124"/>
        <end position="149"/>
    </location>
</feature>
<evidence type="ECO:0000313" key="3">
    <source>
        <dbReference type="EMBL" id="WAR24589.1"/>
    </source>
</evidence>
<evidence type="ECO:0000313" key="4">
    <source>
        <dbReference type="Proteomes" id="UP001164746"/>
    </source>
</evidence>
<dbReference type="Proteomes" id="UP001164746">
    <property type="component" value="Chromosome 13"/>
</dbReference>
<dbReference type="Pfam" id="PF17733">
    <property type="entry name" value="KPWE_dom"/>
    <property type="match status" value="1"/>
</dbReference>
<name>A0ABY7FUP8_MYAAR</name>
<dbReference type="EMBL" id="CP111024">
    <property type="protein sequence ID" value="WAR24589.1"/>
    <property type="molecule type" value="Genomic_DNA"/>
</dbReference>
<dbReference type="InterPro" id="IPR040554">
    <property type="entry name" value="KPWE_PEX14_dom"/>
</dbReference>
<feature type="domain" description="Peroxisomal membrane protein PEX14-like KPWE" evidence="2">
    <location>
        <begin position="99"/>
        <end position="144"/>
    </location>
</feature>
<evidence type="ECO:0000256" key="1">
    <source>
        <dbReference type="SAM" id="MobiDB-lite"/>
    </source>
</evidence>
<feature type="compositionally biased region" description="Basic and acidic residues" evidence="1">
    <location>
        <begin position="76"/>
        <end position="97"/>
    </location>
</feature>
<organism evidence="3 4">
    <name type="scientific">Mya arenaria</name>
    <name type="common">Soft-shell clam</name>
    <dbReference type="NCBI Taxonomy" id="6604"/>
    <lineage>
        <taxon>Eukaryota</taxon>
        <taxon>Metazoa</taxon>
        <taxon>Spiralia</taxon>
        <taxon>Lophotrochozoa</taxon>
        <taxon>Mollusca</taxon>
        <taxon>Bivalvia</taxon>
        <taxon>Autobranchia</taxon>
        <taxon>Heteroconchia</taxon>
        <taxon>Euheterodonta</taxon>
        <taxon>Imparidentia</taxon>
        <taxon>Neoheterodontei</taxon>
        <taxon>Myida</taxon>
        <taxon>Myoidea</taxon>
        <taxon>Myidae</taxon>
        <taxon>Mya</taxon>
    </lineage>
</organism>